<dbReference type="AlphaFoldDB" id="A0A7J0DB68"/>
<organism evidence="1 2">
    <name type="scientific">Actinidia rufa</name>
    <dbReference type="NCBI Taxonomy" id="165716"/>
    <lineage>
        <taxon>Eukaryota</taxon>
        <taxon>Viridiplantae</taxon>
        <taxon>Streptophyta</taxon>
        <taxon>Embryophyta</taxon>
        <taxon>Tracheophyta</taxon>
        <taxon>Spermatophyta</taxon>
        <taxon>Magnoliopsida</taxon>
        <taxon>eudicotyledons</taxon>
        <taxon>Gunneridae</taxon>
        <taxon>Pentapetalae</taxon>
        <taxon>asterids</taxon>
        <taxon>Ericales</taxon>
        <taxon>Actinidiaceae</taxon>
        <taxon>Actinidia</taxon>
    </lineage>
</organism>
<comment type="caution">
    <text evidence="1">The sequence shown here is derived from an EMBL/GenBank/DDBJ whole genome shotgun (WGS) entry which is preliminary data.</text>
</comment>
<gene>
    <name evidence="1" type="ORF">Acr_00g0011650</name>
</gene>
<reference evidence="2" key="1">
    <citation type="submission" date="2019-07" db="EMBL/GenBank/DDBJ databases">
        <title>De Novo Assembly of kiwifruit Actinidia rufa.</title>
        <authorList>
            <person name="Sugita-Konishi S."/>
            <person name="Sato K."/>
            <person name="Mori E."/>
            <person name="Abe Y."/>
            <person name="Kisaki G."/>
            <person name="Hamano K."/>
            <person name="Suezawa K."/>
            <person name="Otani M."/>
            <person name="Fukuda T."/>
            <person name="Manabe T."/>
            <person name="Gomi K."/>
            <person name="Tabuchi M."/>
            <person name="Akimitsu K."/>
            <person name="Kataoka I."/>
        </authorList>
    </citation>
    <scope>NUCLEOTIDE SEQUENCE [LARGE SCALE GENOMIC DNA]</scope>
    <source>
        <strain evidence="2">cv. Fuchu</strain>
    </source>
</reference>
<name>A0A7J0DB68_9ERIC</name>
<keyword evidence="2" id="KW-1185">Reference proteome</keyword>
<sequence>MVSSKGNNGDDLLAGSAVPIVGDEGKSHHSLDNLTKVMVLTSSVTSWGRKMRDEVMIQLDRATSIENEMTHAQKLASDLERQLVEGFDFCKRQIRCHHPNLSIVIEGMGIGTNLLEEKEDTKEENE</sequence>
<protein>
    <submittedName>
        <fullName evidence="1">Uncharacterized protein</fullName>
    </submittedName>
</protein>
<dbReference type="Proteomes" id="UP000585474">
    <property type="component" value="Unassembled WGS sequence"/>
</dbReference>
<proteinExistence type="predicted"/>
<dbReference type="EMBL" id="BJWL01000119">
    <property type="protein sequence ID" value="GFS30391.1"/>
    <property type="molecule type" value="Genomic_DNA"/>
</dbReference>
<accession>A0A7J0DB68</accession>
<evidence type="ECO:0000313" key="1">
    <source>
        <dbReference type="EMBL" id="GFS30391.1"/>
    </source>
</evidence>
<evidence type="ECO:0000313" key="2">
    <source>
        <dbReference type="Proteomes" id="UP000585474"/>
    </source>
</evidence>